<evidence type="ECO:0000256" key="1">
    <source>
        <dbReference type="SAM" id="SignalP"/>
    </source>
</evidence>
<feature type="chain" id="PRO_5022110178" description="Rx N-terminal domain-containing protein" evidence="1">
    <location>
        <begin position="18"/>
        <end position="135"/>
    </location>
</feature>
<evidence type="ECO:0000313" key="2">
    <source>
        <dbReference type="EMBL" id="TQD76824.1"/>
    </source>
</evidence>
<gene>
    <name evidence="2" type="ORF">C1H46_037657</name>
</gene>
<comment type="caution">
    <text evidence="2">The sequence shown here is derived from an EMBL/GenBank/DDBJ whole genome shotgun (WGS) entry which is preliminary data.</text>
</comment>
<dbReference type="AlphaFoldDB" id="A0A540KRG8"/>
<dbReference type="EMBL" id="VIEB01001011">
    <property type="protein sequence ID" value="TQD76824.1"/>
    <property type="molecule type" value="Genomic_DNA"/>
</dbReference>
<feature type="signal peptide" evidence="1">
    <location>
        <begin position="1"/>
        <end position="17"/>
    </location>
</feature>
<keyword evidence="3" id="KW-1185">Reference proteome</keyword>
<dbReference type="STRING" id="106549.A0A540KRG8"/>
<name>A0A540KRG8_MALBA</name>
<sequence>MVAVVVIMAAMKAALVGIRVASTSSEVALPSPWSPHDLLDEQESTYIGELLKFVQMVTDVMEAIVKRVLLAESEIDNNYELQKTNRKAASFESEIDNDYELQKTNRRAVPFGRLLTSVHVGLQMSREPILVSMGF</sequence>
<keyword evidence="1" id="KW-0732">Signal</keyword>
<organism evidence="2 3">
    <name type="scientific">Malus baccata</name>
    <name type="common">Siberian crab apple</name>
    <name type="synonym">Pyrus baccata</name>
    <dbReference type="NCBI Taxonomy" id="106549"/>
    <lineage>
        <taxon>Eukaryota</taxon>
        <taxon>Viridiplantae</taxon>
        <taxon>Streptophyta</taxon>
        <taxon>Embryophyta</taxon>
        <taxon>Tracheophyta</taxon>
        <taxon>Spermatophyta</taxon>
        <taxon>Magnoliopsida</taxon>
        <taxon>eudicotyledons</taxon>
        <taxon>Gunneridae</taxon>
        <taxon>Pentapetalae</taxon>
        <taxon>rosids</taxon>
        <taxon>fabids</taxon>
        <taxon>Rosales</taxon>
        <taxon>Rosaceae</taxon>
        <taxon>Amygdaloideae</taxon>
        <taxon>Maleae</taxon>
        <taxon>Malus</taxon>
    </lineage>
</organism>
<proteinExistence type="predicted"/>
<dbReference type="Proteomes" id="UP000315295">
    <property type="component" value="Unassembled WGS sequence"/>
</dbReference>
<accession>A0A540KRG8</accession>
<reference evidence="2 3" key="1">
    <citation type="journal article" date="2019" name="G3 (Bethesda)">
        <title>Sequencing of a Wild Apple (Malus baccata) Genome Unravels the Differences Between Cultivated and Wild Apple Species Regarding Disease Resistance and Cold Tolerance.</title>
        <authorList>
            <person name="Chen X."/>
        </authorList>
    </citation>
    <scope>NUCLEOTIDE SEQUENCE [LARGE SCALE GENOMIC DNA]</scope>
    <source>
        <strain evidence="3">cv. Shandingzi</strain>
        <tissue evidence="2">Leaves</tissue>
    </source>
</reference>
<evidence type="ECO:0000313" key="3">
    <source>
        <dbReference type="Proteomes" id="UP000315295"/>
    </source>
</evidence>
<evidence type="ECO:0008006" key="4">
    <source>
        <dbReference type="Google" id="ProtNLM"/>
    </source>
</evidence>
<protein>
    <recommendedName>
        <fullName evidence="4">Rx N-terminal domain-containing protein</fullName>
    </recommendedName>
</protein>